<evidence type="ECO:0000313" key="3">
    <source>
        <dbReference type="Proteomes" id="UP001183682"/>
    </source>
</evidence>
<gene>
    <name evidence="2" type="ORF">P7E30_18835</name>
</gene>
<dbReference type="EMBL" id="JARPZN010000043">
    <property type="protein sequence ID" value="MDT2692217.1"/>
    <property type="molecule type" value="Genomic_DNA"/>
</dbReference>
<name>A0AAE4HSI2_ENTGA</name>
<evidence type="ECO:0000313" key="2">
    <source>
        <dbReference type="EMBL" id="MDT2692217.1"/>
    </source>
</evidence>
<feature type="coiled-coil region" evidence="1">
    <location>
        <begin position="109"/>
        <end position="143"/>
    </location>
</feature>
<comment type="caution">
    <text evidence="2">The sequence shown here is derived from an EMBL/GenBank/DDBJ whole genome shotgun (WGS) entry which is preliminary data.</text>
</comment>
<dbReference type="Proteomes" id="UP001183682">
    <property type="component" value="Unassembled WGS sequence"/>
</dbReference>
<protein>
    <submittedName>
        <fullName evidence="2">Uncharacterized protein</fullName>
    </submittedName>
</protein>
<keyword evidence="1" id="KW-0175">Coiled coil</keyword>
<sequence length="166" mass="19299">MNANDSEQLFDSNEVAKRLKISPVTVRKYSNDMEKLAKKPIYTRSIENRTKKLFVEKDISAFVYIMENKAKPSLNYEMAISQAYIKYYTETAIHSSNEIIGISVDNGVIKEYQLLIKQQNEVIEKQSEQIGELTERLDKLIGLLEEPKEPQNVIEKPSIWSRIFKH</sequence>
<dbReference type="RefSeq" id="WP_311810205.1">
    <property type="nucleotide sequence ID" value="NZ_JARPZN010000043.1"/>
</dbReference>
<proteinExistence type="predicted"/>
<accession>A0AAE4HSI2</accession>
<organism evidence="2 3">
    <name type="scientific">Enterococcus gallinarum</name>
    <dbReference type="NCBI Taxonomy" id="1353"/>
    <lineage>
        <taxon>Bacteria</taxon>
        <taxon>Bacillati</taxon>
        <taxon>Bacillota</taxon>
        <taxon>Bacilli</taxon>
        <taxon>Lactobacillales</taxon>
        <taxon>Enterococcaceae</taxon>
        <taxon>Enterococcus</taxon>
    </lineage>
</organism>
<evidence type="ECO:0000256" key="1">
    <source>
        <dbReference type="SAM" id="Coils"/>
    </source>
</evidence>
<reference evidence="2" key="1">
    <citation type="submission" date="2023-03" db="EMBL/GenBank/DDBJ databases">
        <authorList>
            <person name="Shen W."/>
            <person name="Cai J."/>
        </authorList>
    </citation>
    <scope>NUCLEOTIDE SEQUENCE</scope>
    <source>
        <strain evidence="2">K69-2</strain>
    </source>
</reference>
<dbReference type="AlphaFoldDB" id="A0AAE4HSI2"/>